<proteinExistence type="predicted"/>
<accession>A0ABV8DAQ5</accession>
<evidence type="ECO:0000313" key="1">
    <source>
        <dbReference type="EMBL" id="MFC3935625.1"/>
    </source>
</evidence>
<evidence type="ECO:0000313" key="2">
    <source>
        <dbReference type="Proteomes" id="UP001595693"/>
    </source>
</evidence>
<dbReference type="InterPro" id="IPR014054">
    <property type="entry name" value="Phage_regulatory_Rha"/>
</dbReference>
<dbReference type="Proteomes" id="UP001595693">
    <property type="component" value="Unassembled WGS sequence"/>
</dbReference>
<comment type="caution">
    <text evidence="1">The sequence shown here is derived from an EMBL/GenBank/DDBJ whole genome shotgun (WGS) entry which is preliminary data.</text>
</comment>
<gene>
    <name evidence="1" type="ORF">ACFOW3_13460</name>
</gene>
<dbReference type="EMBL" id="JBHSAJ010000037">
    <property type="protein sequence ID" value="MFC3935625.1"/>
    <property type="molecule type" value="Genomic_DNA"/>
</dbReference>
<reference evidence="2" key="1">
    <citation type="journal article" date="2019" name="Int. J. Syst. Evol. Microbiol.">
        <title>The Global Catalogue of Microorganisms (GCM) 10K type strain sequencing project: providing services to taxonomists for standard genome sequencing and annotation.</title>
        <authorList>
            <consortium name="The Broad Institute Genomics Platform"/>
            <consortium name="The Broad Institute Genome Sequencing Center for Infectious Disease"/>
            <person name="Wu L."/>
            <person name="Ma J."/>
        </authorList>
    </citation>
    <scope>NUCLEOTIDE SEQUENCE [LARGE SCALE GENOMIC DNA]</scope>
    <source>
        <strain evidence="2">CCUG 2113</strain>
    </source>
</reference>
<keyword evidence="2" id="KW-1185">Reference proteome</keyword>
<dbReference type="RefSeq" id="WP_252635537.1">
    <property type="nucleotide sequence ID" value="NZ_JAMXAX010000009.1"/>
</dbReference>
<organism evidence="1 2">
    <name type="scientific">Acidovorax facilis</name>
    <dbReference type="NCBI Taxonomy" id="12917"/>
    <lineage>
        <taxon>Bacteria</taxon>
        <taxon>Pseudomonadati</taxon>
        <taxon>Pseudomonadota</taxon>
        <taxon>Betaproteobacteria</taxon>
        <taxon>Burkholderiales</taxon>
        <taxon>Comamonadaceae</taxon>
        <taxon>Acidovorax</taxon>
    </lineage>
</organism>
<dbReference type="NCBIfam" id="TIGR02681">
    <property type="entry name" value="phage_pRha"/>
    <property type="match status" value="1"/>
</dbReference>
<protein>
    <submittedName>
        <fullName evidence="1">Rha family transcriptional regulator</fullName>
    </submittedName>
</protein>
<name>A0ABV8DAQ5_9BURK</name>
<dbReference type="Pfam" id="PF09669">
    <property type="entry name" value="Phage_pRha"/>
    <property type="match status" value="1"/>
</dbReference>
<sequence>MPKTLCAIVTPELSTDDGVVTTTSIQLAEHFGKRHNDVLRAIRNLLAEMPADRQRNFARTVETRANPSGGAPIPSPCYRITRDGFTLLAMGFTGKEALQWKLAYIDAFNKMEAELQKPAHDADRTRAAFDAATQAAAFVQNAVFNAVMSGGDDWKDDRWMITFREDVAKNLLAYVHPMEVGAIAAPWPRLVKDVEGGECLRSNSDLIEMASACMQRLQRRAGQARIAA</sequence>